<dbReference type="SMART" id="SM00465">
    <property type="entry name" value="GIYc"/>
    <property type="match status" value="1"/>
</dbReference>
<comment type="caution">
    <text evidence="3">The sequence shown here is derived from an EMBL/GenBank/DDBJ whole genome shotgun (WGS) entry which is preliminary data.</text>
</comment>
<protein>
    <submittedName>
        <fullName evidence="3">GIY-YIG nuclease family protein</fullName>
    </submittedName>
</protein>
<accession>A0A3M0GPN2</accession>
<feature type="domain" description="GIY-YIG" evidence="2">
    <location>
        <begin position="3"/>
        <end position="80"/>
    </location>
</feature>
<organism evidence="3 4">
    <name type="scientific">Dokdonia sinensis</name>
    <dbReference type="NCBI Taxonomy" id="2479847"/>
    <lineage>
        <taxon>Bacteria</taxon>
        <taxon>Pseudomonadati</taxon>
        <taxon>Bacteroidota</taxon>
        <taxon>Flavobacteriia</taxon>
        <taxon>Flavobacteriales</taxon>
        <taxon>Flavobacteriaceae</taxon>
        <taxon>Dokdonia</taxon>
    </lineage>
</organism>
<gene>
    <name evidence="3" type="ORF">EAX61_08380</name>
</gene>
<dbReference type="OrthoDB" id="9807770at2"/>
<proteinExistence type="inferred from homology"/>
<comment type="similarity">
    <text evidence="1">Belongs to the UPF0213 family.</text>
</comment>
<name>A0A3M0GPN2_9FLAO</name>
<dbReference type="PANTHER" id="PTHR34477">
    <property type="entry name" value="UPF0213 PROTEIN YHBQ"/>
    <property type="match status" value="1"/>
</dbReference>
<dbReference type="SUPFAM" id="SSF82771">
    <property type="entry name" value="GIY-YIG endonuclease"/>
    <property type="match status" value="1"/>
</dbReference>
<reference evidence="3 4" key="1">
    <citation type="submission" date="2018-10" db="EMBL/GenBank/DDBJ databases">
        <title>Dokdonia luteus sp. nov., isolated from sea water.</title>
        <authorList>
            <person name="Zhou L.Y."/>
            <person name="Du Z.J."/>
        </authorList>
    </citation>
    <scope>NUCLEOTIDE SEQUENCE [LARGE SCALE GENOMIC DNA]</scope>
    <source>
        <strain evidence="3 4">SH27</strain>
    </source>
</reference>
<dbReference type="CDD" id="cd10448">
    <property type="entry name" value="GIY-YIG_unchar_3"/>
    <property type="match status" value="1"/>
</dbReference>
<dbReference type="AlphaFoldDB" id="A0A3M0GPN2"/>
<evidence type="ECO:0000313" key="4">
    <source>
        <dbReference type="Proteomes" id="UP000281985"/>
    </source>
</evidence>
<sequence>MGVPGYFYMLTNHKRKLLYAGATKDLRKRLVLHKTGYGARFPKRYGVDVLVYYEKFPDVHDAFLREKQIKNWHKEWKWNLIKTKNPNLEELSDFID</sequence>
<dbReference type="Pfam" id="PF01541">
    <property type="entry name" value="GIY-YIG"/>
    <property type="match status" value="1"/>
</dbReference>
<dbReference type="InterPro" id="IPR000305">
    <property type="entry name" value="GIY-YIG_endonuc"/>
</dbReference>
<dbReference type="PROSITE" id="PS50164">
    <property type="entry name" value="GIY_YIG"/>
    <property type="match status" value="1"/>
</dbReference>
<dbReference type="InterPro" id="IPR035901">
    <property type="entry name" value="GIY-YIG_endonuc_sf"/>
</dbReference>
<evidence type="ECO:0000259" key="2">
    <source>
        <dbReference type="PROSITE" id="PS50164"/>
    </source>
</evidence>
<keyword evidence="4" id="KW-1185">Reference proteome</keyword>
<evidence type="ECO:0000313" key="3">
    <source>
        <dbReference type="EMBL" id="RMB59226.1"/>
    </source>
</evidence>
<evidence type="ECO:0000256" key="1">
    <source>
        <dbReference type="ARBA" id="ARBA00007435"/>
    </source>
</evidence>
<dbReference type="InterPro" id="IPR050190">
    <property type="entry name" value="UPF0213_domain"/>
</dbReference>
<dbReference type="EMBL" id="REFV01000007">
    <property type="protein sequence ID" value="RMB59226.1"/>
    <property type="molecule type" value="Genomic_DNA"/>
</dbReference>
<dbReference type="PANTHER" id="PTHR34477:SF5">
    <property type="entry name" value="BSL5627 PROTEIN"/>
    <property type="match status" value="1"/>
</dbReference>
<dbReference type="Proteomes" id="UP000281985">
    <property type="component" value="Unassembled WGS sequence"/>
</dbReference>
<dbReference type="Gene3D" id="3.40.1440.10">
    <property type="entry name" value="GIY-YIG endonuclease"/>
    <property type="match status" value="1"/>
</dbReference>